<proteinExistence type="predicted"/>
<dbReference type="InterPro" id="IPR027383">
    <property type="entry name" value="Znf_put"/>
</dbReference>
<dbReference type="Proteomes" id="UP000198762">
    <property type="component" value="Unassembled WGS sequence"/>
</dbReference>
<protein>
    <submittedName>
        <fullName evidence="3">Putative zinc-finger</fullName>
    </submittedName>
</protein>
<evidence type="ECO:0000313" key="3">
    <source>
        <dbReference type="EMBL" id="SET78769.1"/>
    </source>
</evidence>
<sequence>MTSCQQSHELIDQCVTGAIAPADALALERHLAGCPLCARRLRWHQCITDELANQARVPEPSADFEARVLAAATGRAHPNARRRWLAPVAGSAVAAALVLGLVLGTGTWTGAPRQASDDERAVPPVPREQTVRLAFTSGSELDNVSLTLELPAHVELARFPGHQTLTWQVDLKPGDNVIALPLRIAYPEAGEIVARLDDGRNTRTFRAAIPSIGKSEESERGPSS</sequence>
<dbReference type="STRING" id="430453.SAMN04487962_12415"/>
<dbReference type="RefSeq" id="WP_177186086.1">
    <property type="nucleotide sequence ID" value="NZ_FOHZ01000024.1"/>
</dbReference>
<evidence type="ECO:0000313" key="4">
    <source>
        <dbReference type="Proteomes" id="UP000198762"/>
    </source>
</evidence>
<organism evidence="3 4">
    <name type="scientific">Marinobacter segnicrescens</name>
    <dbReference type="NCBI Taxonomy" id="430453"/>
    <lineage>
        <taxon>Bacteria</taxon>
        <taxon>Pseudomonadati</taxon>
        <taxon>Pseudomonadota</taxon>
        <taxon>Gammaproteobacteria</taxon>
        <taxon>Pseudomonadales</taxon>
        <taxon>Marinobacteraceae</taxon>
        <taxon>Marinobacter</taxon>
    </lineage>
</organism>
<dbReference type="GO" id="GO:0008270">
    <property type="term" value="F:zinc ion binding"/>
    <property type="evidence" value="ECO:0007669"/>
    <property type="project" value="UniProtKB-KW"/>
</dbReference>
<keyword evidence="1" id="KW-0812">Transmembrane</keyword>
<dbReference type="Pfam" id="PF13490">
    <property type="entry name" value="zf-HC2"/>
    <property type="match status" value="1"/>
</dbReference>
<keyword evidence="4" id="KW-1185">Reference proteome</keyword>
<reference evidence="4" key="1">
    <citation type="submission" date="2016-10" db="EMBL/GenBank/DDBJ databases">
        <authorList>
            <person name="Varghese N."/>
            <person name="Submissions S."/>
        </authorList>
    </citation>
    <scope>NUCLEOTIDE SEQUENCE [LARGE SCALE GENOMIC DNA]</scope>
    <source>
        <strain evidence="4">CGMCC 1.6489</strain>
    </source>
</reference>
<feature type="transmembrane region" description="Helical" evidence="1">
    <location>
        <begin position="84"/>
        <end position="108"/>
    </location>
</feature>
<keyword evidence="1" id="KW-1133">Transmembrane helix</keyword>
<gene>
    <name evidence="3" type="ORF">SAMN04487962_12415</name>
</gene>
<dbReference type="Gene3D" id="1.10.10.1320">
    <property type="entry name" value="Anti-sigma factor, zinc-finger domain"/>
    <property type="match status" value="1"/>
</dbReference>
<dbReference type="InterPro" id="IPR041916">
    <property type="entry name" value="Anti_sigma_zinc_sf"/>
</dbReference>
<dbReference type="AlphaFoldDB" id="A0A1I0H7F1"/>
<keyword evidence="3" id="KW-0862">Zinc</keyword>
<keyword evidence="1" id="KW-0472">Membrane</keyword>
<keyword evidence="3" id="KW-0479">Metal-binding</keyword>
<name>A0A1I0H7F1_9GAMM</name>
<accession>A0A1I0H7F1</accession>
<evidence type="ECO:0000256" key="1">
    <source>
        <dbReference type="SAM" id="Phobius"/>
    </source>
</evidence>
<evidence type="ECO:0000259" key="2">
    <source>
        <dbReference type="Pfam" id="PF13490"/>
    </source>
</evidence>
<feature type="domain" description="Putative zinc-finger" evidence="2">
    <location>
        <begin position="4"/>
        <end position="37"/>
    </location>
</feature>
<keyword evidence="3" id="KW-0863">Zinc-finger</keyword>
<dbReference type="EMBL" id="FOHZ01000024">
    <property type="protein sequence ID" value="SET78769.1"/>
    <property type="molecule type" value="Genomic_DNA"/>
</dbReference>